<comment type="caution">
    <text evidence="3">The sequence shown here is derived from an EMBL/GenBank/DDBJ whole genome shotgun (WGS) entry which is preliminary data.</text>
</comment>
<feature type="transmembrane region" description="Helical" evidence="1">
    <location>
        <begin position="151"/>
        <end position="170"/>
    </location>
</feature>
<evidence type="ECO:0000313" key="3">
    <source>
        <dbReference type="EMBL" id="MBC3805326.1"/>
    </source>
</evidence>
<dbReference type="EMBL" id="WJBC01000024">
    <property type="protein sequence ID" value="MBC3805326.1"/>
    <property type="molecule type" value="Genomic_DNA"/>
</dbReference>
<keyword evidence="4" id="KW-1185">Reference proteome</keyword>
<keyword evidence="1" id="KW-1133">Transmembrane helix</keyword>
<dbReference type="Pfam" id="PF01569">
    <property type="entry name" value="PAP2"/>
    <property type="match status" value="1"/>
</dbReference>
<feature type="transmembrane region" description="Helical" evidence="1">
    <location>
        <begin position="35"/>
        <end position="54"/>
    </location>
</feature>
<reference evidence="3 4" key="1">
    <citation type="journal article" date="2020" name="mSystems">
        <title>Defining Genomic and Predicted Metabolic Features of the Acetobacterium Genus.</title>
        <authorList>
            <person name="Ross D.E."/>
            <person name="Marshall C.W."/>
            <person name="Gulliver D."/>
            <person name="May H.D."/>
            <person name="Norman R.S."/>
        </authorList>
    </citation>
    <scope>NUCLEOTIDE SEQUENCE [LARGE SCALE GENOMIC DNA]</scope>
    <source>
        <strain evidence="3 4">DSM 8238</strain>
    </source>
</reference>
<gene>
    <name evidence="3" type="ORF">GH808_12960</name>
</gene>
<feature type="transmembrane region" description="Helical" evidence="1">
    <location>
        <begin position="100"/>
        <end position="122"/>
    </location>
</feature>
<keyword evidence="1" id="KW-0472">Membrane</keyword>
<organism evidence="3 4">
    <name type="scientific">Acetobacterium fimetarium</name>
    <dbReference type="NCBI Taxonomy" id="52691"/>
    <lineage>
        <taxon>Bacteria</taxon>
        <taxon>Bacillati</taxon>
        <taxon>Bacillota</taxon>
        <taxon>Clostridia</taxon>
        <taxon>Eubacteriales</taxon>
        <taxon>Eubacteriaceae</taxon>
        <taxon>Acetobacterium</taxon>
    </lineage>
</organism>
<dbReference type="InterPro" id="IPR000326">
    <property type="entry name" value="PAP2/HPO"/>
</dbReference>
<proteinExistence type="predicted"/>
<evidence type="ECO:0000259" key="2">
    <source>
        <dbReference type="Pfam" id="PF01569"/>
    </source>
</evidence>
<feature type="transmembrane region" description="Helical" evidence="1">
    <location>
        <begin position="182"/>
        <end position="200"/>
    </location>
</feature>
<feature type="transmembrane region" description="Helical" evidence="1">
    <location>
        <begin position="206"/>
        <end position="225"/>
    </location>
</feature>
<dbReference type="Proteomes" id="UP000603234">
    <property type="component" value="Unassembled WGS sequence"/>
</dbReference>
<name>A0ABR6WXM6_9FIRM</name>
<sequence length="255" mass="30127">MTKNTKSGIIKYIMLHLELLMIKKLSKWLSANQHAYLLSYFIFYLAAFFMLEHFERPYHLIHFFLDDYIPFSEYFVIPYFLWFPSLAISLIGFMIYDKEAFLNLCLMMFGGMTFCLITYALIPNGLNIREEVEGNNLLCQITRWLYSFDTSTNVCPSIHVASSLSIAFAVWKSQKLKSHLKFRYGTIALMILICISTLFIKQHSVIDVFCAIILSFFLYHVAYYTDWKSVVAKTKLYMLWKQRELKLGDDQEWEN</sequence>
<evidence type="ECO:0000313" key="4">
    <source>
        <dbReference type="Proteomes" id="UP000603234"/>
    </source>
</evidence>
<protein>
    <submittedName>
        <fullName evidence="3">Phosphatase PAP2 family protein</fullName>
    </submittedName>
</protein>
<keyword evidence="1" id="KW-0812">Transmembrane</keyword>
<feature type="domain" description="Phosphatidic acid phosphatase type 2/haloperoxidase" evidence="2">
    <location>
        <begin position="147"/>
        <end position="228"/>
    </location>
</feature>
<evidence type="ECO:0000256" key="1">
    <source>
        <dbReference type="SAM" id="Phobius"/>
    </source>
</evidence>
<feature type="transmembrane region" description="Helical" evidence="1">
    <location>
        <begin position="74"/>
        <end position="93"/>
    </location>
</feature>
<accession>A0ABR6WXM6</accession>